<evidence type="ECO:0000256" key="4">
    <source>
        <dbReference type="ARBA" id="ARBA00023136"/>
    </source>
</evidence>
<keyword evidence="4 5" id="KW-0472">Membrane</keyword>
<dbReference type="Proteomes" id="UP001403385">
    <property type="component" value="Unassembled WGS sequence"/>
</dbReference>
<proteinExistence type="predicted"/>
<gene>
    <name evidence="6" type="ORF">AAG747_02255</name>
</gene>
<organism evidence="6 7">
    <name type="scientific">Rapidithrix thailandica</name>
    <dbReference type="NCBI Taxonomy" id="413964"/>
    <lineage>
        <taxon>Bacteria</taxon>
        <taxon>Pseudomonadati</taxon>
        <taxon>Bacteroidota</taxon>
        <taxon>Cytophagia</taxon>
        <taxon>Cytophagales</taxon>
        <taxon>Flammeovirgaceae</taxon>
        <taxon>Rapidithrix</taxon>
    </lineage>
</organism>
<dbReference type="InterPro" id="IPR008217">
    <property type="entry name" value="Ccc1_fam"/>
</dbReference>
<evidence type="ECO:0000256" key="1">
    <source>
        <dbReference type="ARBA" id="ARBA00004127"/>
    </source>
</evidence>
<dbReference type="GO" id="GO:0012505">
    <property type="term" value="C:endomembrane system"/>
    <property type="evidence" value="ECO:0007669"/>
    <property type="project" value="UniProtKB-SubCell"/>
</dbReference>
<protein>
    <submittedName>
        <fullName evidence="6">VIT1/CCC1 transporter family protein</fullName>
    </submittedName>
</protein>
<evidence type="ECO:0000256" key="5">
    <source>
        <dbReference type="SAM" id="Phobius"/>
    </source>
</evidence>
<dbReference type="Pfam" id="PF01988">
    <property type="entry name" value="VIT1"/>
    <property type="match status" value="1"/>
</dbReference>
<comment type="caution">
    <text evidence="6">The sequence shown here is derived from an EMBL/GenBank/DDBJ whole genome shotgun (WGS) entry which is preliminary data.</text>
</comment>
<feature type="transmembrane region" description="Helical" evidence="5">
    <location>
        <begin position="155"/>
        <end position="179"/>
    </location>
</feature>
<evidence type="ECO:0000313" key="6">
    <source>
        <dbReference type="EMBL" id="MEN7546712.1"/>
    </source>
</evidence>
<dbReference type="GO" id="GO:0030026">
    <property type="term" value="P:intracellular manganese ion homeostasis"/>
    <property type="evidence" value="ECO:0007669"/>
    <property type="project" value="InterPro"/>
</dbReference>
<dbReference type="EMBL" id="JBDKWZ010000001">
    <property type="protein sequence ID" value="MEN7546712.1"/>
    <property type="molecule type" value="Genomic_DNA"/>
</dbReference>
<accession>A0AAW9RZ78</accession>
<keyword evidence="3 5" id="KW-1133">Transmembrane helix</keyword>
<feature type="transmembrane region" description="Helical" evidence="5">
    <location>
        <begin position="219"/>
        <end position="238"/>
    </location>
</feature>
<evidence type="ECO:0000256" key="3">
    <source>
        <dbReference type="ARBA" id="ARBA00022989"/>
    </source>
</evidence>
<keyword evidence="7" id="KW-1185">Reference proteome</keyword>
<sequence length="247" mass="27801">MQVHQEDKIHGARLNGFLKTFQKHLGEFVYGGIDGSVTTFAVVAGTAGAELGATVTIILGFANLIADGFSMSVGSYLSTKSELENYRKHKRVEYWEVEHMPEEEKEEIRQIYREKGFEGELLEEVVQVITSDKDRWVNVMMKDELGMIPDHKSPLATATTTFLSFLAVGFIPLLSYVFSYFTEKVLAHAFLISCLLTSLAFIFIGFLKSYINQTSRWKGIFETLLLGVSAAVLAYFVGDILERWISK</sequence>
<dbReference type="RefSeq" id="WP_346819494.1">
    <property type="nucleotide sequence ID" value="NZ_JBDKWZ010000001.1"/>
</dbReference>
<dbReference type="PANTHER" id="PTHR31851">
    <property type="entry name" value="FE(2+)/MN(2+) TRANSPORTER PCL1"/>
    <property type="match status" value="1"/>
</dbReference>
<reference evidence="6 7" key="1">
    <citation type="submission" date="2024-04" db="EMBL/GenBank/DDBJ databases">
        <title>Novel genus in family Flammeovirgaceae.</title>
        <authorList>
            <person name="Nguyen T.H."/>
            <person name="Vuong T.Q."/>
            <person name="Le H."/>
            <person name="Kim S.-G."/>
        </authorList>
    </citation>
    <scope>NUCLEOTIDE SEQUENCE [LARGE SCALE GENOMIC DNA]</scope>
    <source>
        <strain evidence="6 7">JCM 23209</strain>
    </source>
</reference>
<evidence type="ECO:0000256" key="2">
    <source>
        <dbReference type="ARBA" id="ARBA00022692"/>
    </source>
</evidence>
<dbReference type="AlphaFoldDB" id="A0AAW9RZ78"/>
<keyword evidence="2 5" id="KW-0812">Transmembrane</keyword>
<dbReference type="GO" id="GO:0005384">
    <property type="term" value="F:manganese ion transmembrane transporter activity"/>
    <property type="evidence" value="ECO:0007669"/>
    <property type="project" value="InterPro"/>
</dbReference>
<feature type="transmembrane region" description="Helical" evidence="5">
    <location>
        <begin position="185"/>
        <end position="207"/>
    </location>
</feature>
<evidence type="ECO:0000313" key="7">
    <source>
        <dbReference type="Proteomes" id="UP001403385"/>
    </source>
</evidence>
<comment type="subcellular location">
    <subcellularLocation>
        <location evidence="1">Endomembrane system</location>
        <topology evidence="1">Multi-pass membrane protein</topology>
    </subcellularLocation>
</comment>
<name>A0AAW9RZ78_9BACT</name>